<reference evidence="2" key="1">
    <citation type="journal article" date="2020" name="mSystems">
        <title>Genome- and Community-Level Interaction Insights into Carbon Utilization and Element Cycling Functions of Hydrothermarchaeota in Hydrothermal Sediment.</title>
        <authorList>
            <person name="Zhou Z."/>
            <person name="Liu Y."/>
            <person name="Xu W."/>
            <person name="Pan J."/>
            <person name="Luo Z.H."/>
            <person name="Li M."/>
        </authorList>
    </citation>
    <scope>NUCLEOTIDE SEQUENCE [LARGE SCALE GENOMIC DNA]</scope>
    <source>
        <strain evidence="2">SpSt-417</strain>
    </source>
</reference>
<dbReference type="AlphaFoldDB" id="A0A7C4XSV1"/>
<organism evidence="2">
    <name type="scientific">candidate division WWE3 bacterium</name>
    <dbReference type="NCBI Taxonomy" id="2053526"/>
    <lineage>
        <taxon>Bacteria</taxon>
        <taxon>Katanobacteria</taxon>
    </lineage>
</organism>
<feature type="transmembrane region" description="Helical" evidence="1">
    <location>
        <begin position="9"/>
        <end position="29"/>
    </location>
</feature>
<dbReference type="EMBL" id="DSRT01000041">
    <property type="protein sequence ID" value="HGW29438.1"/>
    <property type="molecule type" value="Genomic_DNA"/>
</dbReference>
<evidence type="ECO:0000313" key="2">
    <source>
        <dbReference type="EMBL" id="HGW29438.1"/>
    </source>
</evidence>
<accession>A0A7C4XSV1</accession>
<sequence>MEPQPKHKTAIKTALGVSFIVFGLIGLIFPIIPGWWVILIGLQMLGIKLVIDRKKPWSQVIRFKNENEEEKN</sequence>
<comment type="caution">
    <text evidence="2">The sequence shown here is derived from an EMBL/GenBank/DDBJ whole genome shotgun (WGS) entry which is preliminary data.</text>
</comment>
<evidence type="ECO:0008006" key="3">
    <source>
        <dbReference type="Google" id="ProtNLM"/>
    </source>
</evidence>
<keyword evidence="1" id="KW-0812">Transmembrane</keyword>
<evidence type="ECO:0000256" key="1">
    <source>
        <dbReference type="SAM" id="Phobius"/>
    </source>
</evidence>
<keyword evidence="1" id="KW-0472">Membrane</keyword>
<name>A0A7C4XSV1_UNCKA</name>
<proteinExistence type="predicted"/>
<protein>
    <recommendedName>
        <fullName evidence="3">DUF454 family protein</fullName>
    </recommendedName>
</protein>
<keyword evidence="1" id="KW-1133">Transmembrane helix</keyword>
<gene>
    <name evidence="2" type="ORF">ENR63_00750</name>
</gene>